<organism evidence="1 2">
    <name type="scientific">Saccharopolyspora cebuensis</name>
    <dbReference type="NCBI Taxonomy" id="418759"/>
    <lineage>
        <taxon>Bacteria</taxon>
        <taxon>Bacillati</taxon>
        <taxon>Actinomycetota</taxon>
        <taxon>Actinomycetes</taxon>
        <taxon>Pseudonocardiales</taxon>
        <taxon>Pseudonocardiaceae</taxon>
        <taxon>Saccharopolyspora</taxon>
    </lineage>
</organism>
<accession>A0ABV4CK07</accession>
<gene>
    <name evidence="1" type="ORF">AB8O55_16790</name>
</gene>
<evidence type="ECO:0000313" key="1">
    <source>
        <dbReference type="EMBL" id="MEY8041069.1"/>
    </source>
</evidence>
<proteinExistence type="predicted"/>
<protein>
    <submittedName>
        <fullName evidence="1">Uncharacterized protein</fullName>
    </submittedName>
</protein>
<evidence type="ECO:0000313" key="2">
    <source>
        <dbReference type="Proteomes" id="UP001564626"/>
    </source>
</evidence>
<comment type="caution">
    <text evidence="1">The sequence shown here is derived from an EMBL/GenBank/DDBJ whole genome shotgun (WGS) entry which is preliminary data.</text>
</comment>
<sequence length="249" mass="27468">MTTIDHPLFPQSRPLSVVQRLRGPRRGPAVVAESVAEATHTAGLVITPGMTQSLRDDWSFTGTWDVRHQSSGYVVIANGPSIGLGHARDLAVLLGELDLDWTQPSDVLPLRDPAVRAAVGDVQAQISAAAWEARPARLRATSWMEFPPPYWIGQPGGEADEFFRTFAAAADRLLAVGWTDGVVGRDTAPWWDLLCAAADCRTHPEEGEMGWLPERSHVVEVAHADGWRRLDTKRWLCHWCTTLFTPTHP</sequence>
<keyword evidence="2" id="KW-1185">Reference proteome</keyword>
<dbReference type="Proteomes" id="UP001564626">
    <property type="component" value="Unassembled WGS sequence"/>
</dbReference>
<dbReference type="EMBL" id="JBGEHV010000030">
    <property type="protein sequence ID" value="MEY8041069.1"/>
    <property type="molecule type" value="Genomic_DNA"/>
</dbReference>
<reference evidence="1 2" key="1">
    <citation type="submission" date="2024-08" db="EMBL/GenBank/DDBJ databases">
        <title>Genome mining of Saccharopolyspora cebuensis PGLac3 from Nigerian medicinal plant.</title>
        <authorList>
            <person name="Ezeobiora C.E."/>
            <person name="Igbokwe N.H."/>
            <person name="Amin D.H."/>
            <person name="Mendie U.E."/>
        </authorList>
    </citation>
    <scope>NUCLEOTIDE SEQUENCE [LARGE SCALE GENOMIC DNA]</scope>
    <source>
        <strain evidence="1 2">PGLac3</strain>
    </source>
</reference>
<name>A0ABV4CK07_9PSEU</name>
<dbReference type="RefSeq" id="WP_345368291.1">
    <property type="nucleotide sequence ID" value="NZ_BAABII010000035.1"/>
</dbReference>